<protein>
    <submittedName>
        <fullName evidence="14">Putative mab-21-like cell fate specification ovary overexpressed</fullName>
    </submittedName>
</protein>
<evidence type="ECO:0000259" key="13">
    <source>
        <dbReference type="Pfam" id="PF20266"/>
    </source>
</evidence>
<keyword evidence="11" id="KW-0464">Manganese</keyword>
<evidence type="ECO:0000256" key="5">
    <source>
        <dbReference type="ARBA" id="ARBA00022695"/>
    </source>
</evidence>
<evidence type="ECO:0000256" key="6">
    <source>
        <dbReference type="ARBA" id="ARBA00022723"/>
    </source>
</evidence>
<dbReference type="VEuPathDB" id="VectorBase:LOC119163336"/>
<dbReference type="OrthoDB" id="6421892at2759"/>
<evidence type="ECO:0000256" key="2">
    <source>
        <dbReference type="ARBA" id="ARBA00001946"/>
    </source>
</evidence>
<evidence type="ECO:0000256" key="1">
    <source>
        <dbReference type="ARBA" id="ARBA00001936"/>
    </source>
</evidence>
<accession>A0A6M2CR83</accession>
<comment type="similarity">
    <text evidence="3">Belongs to the mab-21 family.</text>
</comment>
<dbReference type="GO" id="GO:0005524">
    <property type="term" value="F:ATP binding"/>
    <property type="evidence" value="ECO:0007669"/>
    <property type="project" value="UniProtKB-KW"/>
</dbReference>
<dbReference type="InterPro" id="IPR024810">
    <property type="entry name" value="MAB21L/cGLR"/>
</dbReference>
<sequence>MDKKREQCIDRIHEALSEDTSITKRNQRILREVLDCLCVQMKSDLLFARIFNRLTYTGSSFEGLRIRQADEFDINLVMKLPIQEGEFKIVAERPGHVSYMLTMACKERLKKTMDGREMHCLFKLFTTDLKFMPTWWREWFQSVVDKALKNFTPPCAEDGSQRFTVHQRASGPARTLFVYLPDHSRINIDLVPVLEYIFKQLPAEVPRHGWFNELLRKGEKRWLMVPKPPKDDDHLWRIHFPYAERKLMKDLECIKPTIRLIKALRDKHKWALASYSVKTVVMRHRLEHRSTVYWQNKNRWTVLNDVLKRLHDVVHPSGPGIRSLYDENVSLIPDMSKDTRNNIAQRLQKILNVLARDSDRVCEFFLETTDSASVASNVEENLCDQLVISSASTTEVCETPSSPGIGSVVDGMIGERPCRPLLGSTVNALACGNAIVVRQKVVCSDLEHENGCNDAQVTLCILADGDHLLAETSCSLCGCQDQRIEVSKDMLDGLTVPSFLVLKQSFKLTGKVAPPQSVQTRLTVMKEGKPLVKTCFYLQLQRCVEECQVRVPFPRAEPHAKL</sequence>
<organism evidence="14">
    <name type="scientific">Rhipicephalus microplus</name>
    <name type="common">Cattle tick</name>
    <name type="synonym">Boophilus microplus</name>
    <dbReference type="NCBI Taxonomy" id="6941"/>
    <lineage>
        <taxon>Eukaryota</taxon>
        <taxon>Metazoa</taxon>
        <taxon>Ecdysozoa</taxon>
        <taxon>Arthropoda</taxon>
        <taxon>Chelicerata</taxon>
        <taxon>Arachnida</taxon>
        <taxon>Acari</taxon>
        <taxon>Parasitiformes</taxon>
        <taxon>Ixodida</taxon>
        <taxon>Ixodoidea</taxon>
        <taxon>Ixodidae</taxon>
        <taxon>Rhipicephalinae</taxon>
        <taxon>Rhipicephalus</taxon>
        <taxon>Boophilus</taxon>
    </lineage>
</organism>
<dbReference type="Gene3D" id="1.10.1410.40">
    <property type="match status" value="1"/>
</dbReference>
<dbReference type="Pfam" id="PF03281">
    <property type="entry name" value="Mab-21"/>
    <property type="match status" value="1"/>
</dbReference>
<keyword evidence="5" id="KW-0548">Nucleotidyltransferase</keyword>
<dbReference type="InterPro" id="IPR046906">
    <property type="entry name" value="Mab-21_HhH/H2TH-like"/>
</dbReference>
<evidence type="ECO:0000256" key="9">
    <source>
        <dbReference type="ARBA" id="ARBA00022842"/>
    </source>
</evidence>
<evidence type="ECO:0000256" key="3">
    <source>
        <dbReference type="ARBA" id="ARBA00008307"/>
    </source>
</evidence>
<dbReference type="Gene3D" id="3.30.460.90">
    <property type="match status" value="1"/>
</dbReference>
<comment type="cofactor">
    <cofactor evidence="2">
        <name>Mg(2+)</name>
        <dbReference type="ChEBI" id="CHEBI:18420"/>
    </cofactor>
</comment>
<proteinExistence type="inferred from homology"/>
<dbReference type="Pfam" id="PF20266">
    <property type="entry name" value="Mab-21_C"/>
    <property type="match status" value="1"/>
</dbReference>
<dbReference type="PANTHER" id="PTHR10656:SF42">
    <property type="entry name" value="CYCLIC GMP-AMP SYNTHASE-LIKE PROTEIN-RELATED"/>
    <property type="match status" value="1"/>
</dbReference>
<dbReference type="GO" id="GO:0016779">
    <property type="term" value="F:nucleotidyltransferase activity"/>
    <property type="evidence" value="ECO:0007669"/>
    <property type="project" value="UniProtKB-KW"/>
</dbReference>
<name>A0A6M2CR83_RHIMP</name>
<dbReference type="AlphaFoldDB" id="A0A6M2CR83"/>
<comment type="cofactor">
    <cofactor evidence="1">
        <name>Mn(2+)</name>
        <dbReference type="ChEBI" id="CHEBI:29035"/>
    </cofactor>
</comment>
<dbReference type="EMBL" id="GHWJ01003180">
    <property type="protein sequence ID" value="NOV35917.1"/>
    <property type="molecule type" value="Transcribed_RNA"/>
</dbReference>
<dbReference type="SMART" id="SM01265">
    <property type="entry name" value="Mab-21"/>
    <property type="match status" value="1"/>
</dbReference>
<keyword evidence="4" id="KW-0808">Transferase</keyword>
<evidence type="ECO:0000256" key="11">
    <source>
        <dbReference type="ARBA" id="ARBA00023211"/>
    </source>
</evidence>
<evidence type="ECO:0000256" key="10">
    <source>
        <dbReference type="ARBA" id="ARBA00023134"/>
    </source>
</evidence>
<evidence type="ECO:0000256" key="4">
    <source>
        <dbReference type="ARBA" id="ARBA00022679"/>
    </source>
</evidence>
<keyword evidence="6" id="KW-0479">Metal-binding</keyword>
<feature type="domain" description="Mab-21-like HhH/H2TH-like" evidence="13">
    <location>
        <begin position="253"/>
        <end position="348"/>
    </location>
</feature>
<keyword evidence="9" id="KW-0460">Magnesium</keyword>
<keyword evidence="8" id="KW-0067">ATP-binding</keyword>
<dbReference type="PANTHER" id="PTHR10656">
    <property type="entry name" value="CELL FATE DETERMINING PROTEIN MAB21-RELATED"/>
    <property type="match status" value="1"/>
</dbReference>
<dbReference type="GO" id="GO:0046872">
    <property type="term" value="F:metal ion binding"/>
    <property type="evidence" value="ECO:0007669"/>
    <property type="project" value="UniProtKB-KW"/>
</dbReference>
<dbReference type="InterPro" id="IPR046903">
    <property type="entry name" value="Mab-21-like_nuc_Trfase"/>
</dbReference>
<keyword evidence="10" id="KW-0342">GTP-binding</keyword>
<evidence type="ECO:0000256" key="7">
    <source>
        <dbReference type="ARBA" id="ARBA00022741"/>
    </source>
</evidence>
<feature type="domain" description="Mab-21-like nucleotidyltransferase" evidence="12">
    <location>
        <begin position="61"/>
        <end position="249"/>
    </location>
</feature>
<evidence type="ECO:0000313" key="14">
    <source>
        <dbReference type="EMBL" id="NOV35917.1"/>
    </source>
</evidence>
<evidence type="ECO:0000256" key="8">
    <source>
        <dbReference type="ARBA" id="ARBA00022840"/>
    </source>
</evidence>
<reference evidence="14" key="1">
    <citation type="submission" date="2019-09" db="EMBL/GenBank/DDBJ databases">
        <title>Organ-specific transcriptomic study of the physiology of the cattle tick, Rhipicephalus microplus.</title>
        <authorList>
            <person name="Tirloni L."/>
            <person name="Braz G."/>
            <person name="Gandara A.C.P."/>
            <person name="Sabadin G.A."/>
            <person name="da Silva R.M."/>
            <person name="Guizzo M.G."/>
            <person name="Machado J.A."/>
            <person name="Costa E.P."/>
            <person name="Gomes H.F."/>
            <person name="Moraes J."/>
            <person name="Mota M.B.S."/>
            <person name="Mesquita R.D."/>
            <person name="Alvarenga P.H."/>
            <person name="Alves F."/>
            <person name="Seixas A."/>
            <person name="da Fonseca R.N."/>
            <person name="Fogaca A."/>
            <person name="Logullo C."/>
            <person name="Tanaka A."/>
            <person name="Daffre S."/>
            <person name="Termignoni C."/>
            <person name="Vaz I.S.Jr."/>
            <person name="Oliveira P.L."/>
            <person name="Ribeiro J.M."/>
        </authorList>
    </citation>
    <scope>NUCLEOTIDE SEQUENCE</scope>
    <source>
        <strain evidence="14">Porto Alegre</strain>
    </source>
</reference>
<keyword evidence="7" id="KW-0547">Nucleotide-binding</keyword>
<evidence type="ECO:0000259" key="12">
    <source>
        <dbReference type="Pfam" id="PF03281"/>
    </source>
</evidence>
<dbReference type="GO" id="GO:0005525">
    <property type="term" value="F:GTP binding"/>
    <property type="evidence" value="ECO:0007669"/>
    <property type="project" value="UniProtKB-KW"/>
</dbReference>